<dbReference type="EMBL" id="VICG01000009">
    <property type="protein sequence ID" value="KAA8568449.1"/>
    <property type="molecule type" value="Genomic_DNA"/>
</dbReference>
<proteinExistence type="predicted"/>
<sequence>MIVERQTNYTHATFNSEQLSSANYDVFSWRFCVFNQYKAQPTTSNRQSGLPVSSVQFAVSSYQISSIAMHFTQATSSILATLAFSYTVFAGVLEAADTFCSRSAGCYWENPASWPGVYECSCNLASPDETSVLLVQMYTDKNYEGFVYNGYSTPGVCNNMPDVFNQNTESMNINTNNTPGCWIYTQKDCPADQPYAVVDGKNVAEEQGIYYKGVQSWICDPLPS</sequence>
<gene>
    <name evidence="1" type="ORF">EYC84_007481</name>
</gene>
<name>A0A5M9JKG3_MONFR</name>
<protein>
    <submittedName>
        <fullName evidence="1">Uncharacterized protein</fullName>
    </submittedName>
</protein>
<dbReference type="Proteomes" id="UP000322873">
    <property type="component" value="Unassembled WGS sequence"/>
</dbReference>
<dbReference type="AlphaFoldDB" id="A0A5M9JKG3"/>
<comment type="caution">
    <text evidence="1">The sequence shown here is derived from an EMBL/GenBank/DDBJ whole genome shotgun (WGS) entry which is preliminary data.</text>
</comment>
<evidence type="ECO:0000313" key="1">
    <source>
        <dbReference type="EMBL" id="KAA8568449.1"/>
    </source>
</evidence>
<evidence type="ECO:0000313" key="2">
    <source>
        <dbReference type="Proteomes" id="UP000322873"/>
    </source>
</evidence>
<reference evidence="1 2" key="1">
    <citation type="submission" date="2019-06" db="EMBL/GenBank/DDBJ databases">
        <title>Genome Sequence of the Brown Rot Fungal Pathogen Monilinia fructicola.</title>
        <authorList>
            <person name="De Miccolis Angelini R.M."/>
            <person name="Landi L."/>
            <person name="Abate D."/>
            <person name="Pollastro S."/>
            <person name="Romanazzi G."/>
            <person name="Faretra F."/>
        </authorList>
    </citation>
    <scope>NUCLEOTIDE SEQUENCE [LARGE SCALE GENOMIC DNA]</scope>
    <source>
        <strain evidence="1 2">Mfrc123</strain>
    </source>
</reference>
<organism evidence="1 2">
    <name type="scientific">Monilinia fructicola</name>
    <name type="common">Brown rot fungus</name>
    <name type="synonym">Ciboria fructicola</name>
    <dbReference type="NCBI Taxonomy" id="38448"/>
    <lineage>
        <taxon>Eukaryota</taxon>
        <taxon>Fungi</taxon>
        <taxon>Dikarya</taxon>
        <taxon>Ascomycota</taxon>
        <taxon>Pezizomycotina</taxon>
        <taxon>Leotiomycetes</taxon>
        <taxon>Helotiales</taxon>
        <taxon>Sclerotiniaceae</taxon>
        <taxon>Monilinia</taxon>
    </lineage>
</organism>
<accession>A0A5M9JKG3</accession>
<keyword evidence="2" id="KW-1185">Reference proteome</keyword>
<dbReference type="VEuPathDB" id="FungiDB:MFRU_012g00160"/>